<comment type="caution">
    <text evidence="3">The sequence shown here is derived from an EMBL/GenBank/DDBJ whole genome shotgun (WGS) entry which is preliminary data.</text>
</comment>
<sequence>MGVHGGGTDRLYDAAGFGGAVRRGSRPAIVVVDLTRGFTETSYPTGADLTPVVDATARLVEAGRAAGAPIVWTTIGYTPAEMATVRWVHKVPALRALAADSAAVEVDPRLPVTEADHVIMKKGASGFFGTGLESVLTAVGADTVIVCGATTSGCVRATVVDALQYGYPTLVPRECVGDRAEGPHEAALFDIQAKYGDVIALDDALAALKGR</sequence>
<dbReference type="SUPFAM" id="SSF52499">
    <property type="entry name" value="Isochorismatase-like hydrolases"/>
    <property type="match status" value="1"/>
</dbReference>
<dbReference type="InterPro" id="IPR036380">
    <property type="entry name" value="Isochorismatase-like_sf"/>
</dbReference>
<evidence type="ECO:0000313" key="3">
    <source>
        <dbReference type="EMBL" id="GAA1871355.1"/>
    </source>
</evidence>
<evidence type="ECO:0000313" key="4">
    <source>
        <dbReference type="Proteomes" id="UP001500449"/>
    </source>
</evidence>
<name>A0ABN2NN59_9PSEU</name>
<dbReference type="EMBL" id="BAAAQK010000025">
    <property type="protein sequence ID" value="GAA1871355.1"/>
    <property type="molecule type" value="Genomic_DNA"/>
</dbReference>
<evidence type="ECO:0000256" key="1">
    <source>
        <dbReference type="ARBA" id="ARBA00022801"/>
    </source>
</evidence>
<evidence type="ECO:0000259" key="2">
    <source>
        <dbReference type="Pfam" id="PF00857"/>
    </source>
</evidence>
<dbReference type="Pfam" id="PF00857">
    <property type="entry name" value="Isochorismatase"/>
    <property type="match status" value="1"/>
</dbReference>
<dbReference type="InterPro" id="IPR000868">
    <property type="entry name" value="Isochorismatase-like_dom"/>
</dbReference>
<organism evidence="3 4">
    <name type="scientific">Pseudonocardia ailaonensis</name>
    <dbReference type="NCBI Taxonomy" id="367279"/>
    <lineage>
        <taxon>Bacteria</taxon>
        <taxon>Bacillati</taxon>
        <taxon>Actinomycetota</taxon>
        <taxon>Actinomycetes</taxon>
        <taxon>Pseudonocardiales</taxon>
        <taxon>Pseudonocardiaceae</taxon>
        <taxon>Pseudonocardia</taxon>
    </lineage>
</organism>
<dbReference type="RefSeq" id="WP_344424693.1">
    <property type="nucleotide sequence ID" value="NZ_BAAAQK010000025.1"/>
</dbReference>
<keyword evidence="1" id="KW-0378">Hydrolase</keyword>
<keyword evidence="4" id="KW-1185">Reference proteome</keyword>
<dbReference type="PANTHER" id="PTHR43540">
    <property type="entry name" value="PEROXYUREIDOACRYLATE/UREIDOACRYLATE AMIDOHYDROLASE-RELATED"/>
    <property type="match status" value="1"/>
</dbReference>
<proteinExistence type="predicted"/>
<reference evidence="3 4" key="1">
    <citation type="journal article" date="2019" name="Int. J. Syst. Evol. Microbiol.">
        <title>The Global Catalogue of Microorganisms (GCM) 10K type strain sequencing project: providing services to taxonomists for standard genome sequencing and annotation.</title>
        <authorList>
            <consortium name="The Broad Institute Genomics Platform"/>
            <consortium name="The Broad Institute Genome Sequencing Center for Infectious Disease"/>
            <person name="Wu L."/>
            <person name="Ma J."/>
        </authorList>
    </citation>
    <scope>NUCLEOTIDE SEQUENCE [LARGE SCALE GENOMIC DNA]</scope>
    <source>
        <strain evidence="3 4">JCM 16009</strain>
    </source>
</reference>
<dbReference type="PANTHER" id="PTHR43540:SF1">
    <property type="entry name" value="ISOCHORISMATASE HYDROLASE"/>
    <property type="match status" value="1"/>
</dbReference>
<dbReference type="Proteomes" id="UP001500449">
    <property type="component" value="Unassembled WGS sequence"/>
</dbReference>
<accession>A0ABN2NN59</accession>
<dbReference type="Gene3D" id="3.40.50.850">
    <property type="entry name" value="Isochorismatase-like"/>
    <property type="match status" value="1"/>
</dbReference>
<gene>
    <name evidence="3" type="ORF">GCM10009836_60170</name>
</gene>
<protein>
    <submittedName>
        <fullName evidence="3">N-carbamoylsarcosine amidohydrolase</fullName>
    </submittedName>
</protein>
<dbReference type="InterPro" id="IPR050272">
    <property type="entry name" value="Isochorismatase-like_hydrls"/>
</dbReference>
<feature type="domain" description="Isochorismatase-like" evidence="2">
    <location>
        <begin position="28"/>
        <end position="202"/>
    </location>
</feature>